<dbReference type="PANTHER" id="PTHR30203">
    <property type="entry name" value="OUTER MEMBRANE CATION EFFLUX PROTEIN"/>
    <property type="match status" value="1"/>
</dbReference>
<sequence length="493" mass="53171">MNFLKLTPLVISVLIATGCTMAPVYERPESPVAPTFPQGAAYEDLAFSTAPLPTWDTFFTNAKLREVINTALTNNRDLRIAILNVEKARAAYGIQRASLMPNAGADFSPTGSHTPDTMAPTGHGYTSHTYQATLASTSWEIDLFGRVRSLTEAALQNYLATEEAQYGTQNSLIAEVANAWINVGAQKELLRLQEITLKSQQNSFKLISDSYRLGARSLLDVEQARTTVETARAAVVQYQRSLAQARNNLELLVGTKVPESLEPEKLEDPSTYGAIAPKGLSSEVLLNRPDIRAAENSLKAANANIGAARANFFPRITLTAGVGTGSQHLNDLFSGGSGLWSFAPGITLPIFTGGANISQLRQAEAEQKAKVAQYEKTIQSAFAEVANTLAAEGTMTRQCSALRALVDATQRAYNLSYNRYKNGLDGFLTVLESQRQMVAAQTNYIVAEQNRLSSNVTLYKVLGGGSIKLASVEPAVSQTLASTHGTVVTEKVE</sequence>
<dbReference type="GO" id="GO:0015562">
    <property type="term" value="F:efflux transmembrane transporter activity"/>
    <property type="evidence" value="ECO:0007669"/>
    <property type="project" value="InterPro"/>
</dbReference>
<dbReference type="EMBL" id="NHMP01000006">
    <property type="protein sequence ID" value="OXE45991.1"/>
    <property type="molecule type" value="Genomic_DNA"/>
</dbReference>
<evidence type="ECO:0000256" key="1">
    <source>
        <dbReference type="ARBA" id="ARBA00007613"/>
    </source>
</evidence>
<dbReference type="Pfam" id="PF02321">
    <property type="entry name" value="OEP"/>
    <property type="match status" value="2"/>
</dbReference>
<dbReference type="Gene3D" id="1.20.1600.10">
    <property type="entry name" value="Outer membrane efflux proteins (OEP)"/>
    <property type="match status" value="1"/>
</dbReference>
<comment type="caution">
    <text evidence="3">The sequence shown here is derived from an EMBL/GenBank/DDBJ whole genome shotgun (WGS) entry which is preliminary data.</text>
</comment>
<dbReference type="NCBIfam" id="TIGR01845">
    <property type="entry name" value="outer_NodT"/>
    <property type="match status" value="1"/>
</dbReference>
<dbReference type="PANTHER" id="PTHR30203:SF32">
    <property type="entry name" value="CATION EFFLUX SYSTEM PROTEIN CUSC"/>
    <property type="match status" value="1"/>
</dbReference>
<feature type="chain" id="PRO_5011128769" evidence="2">
    <location>
        <begin position="23"/>
        <end position="493"/>
    </location>
</feature>
<evidence type="ECO:0000313" key="4">
    <source>
        <dbReference type="Proteomes" id="UP000214610"/>
    </source>
</evidence>
<dbReference type="GeneID" id="78361987"/>
<dbReference type="PROSITE" id="PS51257">
    <property type="entry name" value="PROKAR_LIPOPROTEIN"/>
    <property type="match status" value="1"/>
</dbReference>
<dbReference type="AlphaFoldDB" id="A0A227KE50"/>
<reference evidence="4" key="1">
    <citation type="submission" date="2017-05" db="EMBL/GenBank/DDBJ databases">
        <title>Improved OligoMM genomes.</title>
        <authorList>
            <person name="Garzetti D."/>
        </authorList>
    </citation>
    <scope>NUCLEOTIDE SEQUENCE [LARGE SCALE GENOMIC DNA]</scope>
    <source>
        <strain evidence="4">YL45</strain>
    </source>
</reference>
<evidence type="ECO:0000313" key="3">
    <source>
        <dbReference type="EMBL" id="OXE45991.1"/>
    </source>
</evidence>
<keyword evidence="2" id="KW-0472">Membrane</keyword>
<dbReference type="InterPro" id="IPR003423">
    <property type="entry name" value="OMP_efflux"/>
</dbReference>
<keyword evidence="2" id="KW-0449">Lipoprotein</keyword>
<organism evidence="3 4">
    <name type="scientific">Turicimonas muris</name>
    <dbReference type="NCBI Taxonomy" id="1796652"/>
    <lineage>
        <taxon>Bacteria</taxon>
        <taxon>Pseudomonadati</taxon>
        <taxon>Pseudomonadota</taxon>
        <taxon>Betaproteobacteria</taxon>
        <taxon>Burkholderiales</taxon>
        <taxon>Sutterellaceae</taxon>
        <taxon>Turicimonas</taxon>
    </lineage>
</organism>
<keyword evidence="2" id="KW-0564">Palmitate</keyword>
<keyword evidence="2" id="KW-0812">Transmembrane</keyword>
<accession>A0A227KE50</accession>
<keyword evidence="2" id="KW-1134">Transmembrane beta strand</keyword>
<proteinExistence type="inferred from homology"/>
<dbReference type="Gene3D" id="2.20.200.10">
    <property type="entry name" value="Outer membrane efflux proteins (OEP)"/>
    <property type="match status" value="1"/>
</dbReference>
<feature type="signal peptide" evidence="2">
    <location>
        <begin position="1"/>
        <end position="22"/>
    </location>
</feature>
<gene>
    <name evidence="3" type="ORF">ADH67_09715</name>
</gene>
<evidence type="ECO:0000256" key="2">
    <source>
        <dbReference type="RuleBase" id="RU362097"/>
    </source>
</evidence>
<dbReference type="Proteomes" id="UP000214610">
    <property type="component" value="Unassembled WGS sequence"/>
</dbReference>
<protein>
    <submittedName>
        <fullName evidence="3">Multidrug transporter</fullName>
    </submittedName>
</protein>
<dbReference type="RefSeq" id="WP_066593978.1">
    <property type="nucleotide sequence ID" value="NZ_CAJTBZ010000013.1"/>
</dbReference>
<keyword evidence="2" id="KW-0732">Signal</keyword>
<comment type="similarity">
    <text evidence="1 2">Belongs to the outer membrane factor (OMF) (TC 1.B.17) family.</text>
</comment>
<dbReference type="InterPro" id="IPR010131">
    <property type="entry name" value="MdtP/NodT-like"/>
</dbReference>
<comment type="subcellular location">
    <subcellularLocation>
        <location evidence="2">Cell membrane</location>
        <topology evidence="2">Lipid-anchor</topology>
    </subcellularLocation>
</comment>
<keyword evidence="4" id="KW-1185">Reference proteome</keyword>
<name>A0A227KE50_9BURK</name>
<dbReference type="SUPFAM" id="SSF56954">
    <property type="entry name" value="Outer membrane efflux proteins (OEP)"/>
    <property type="match status" value="1"/>
</dbReference>
<dbReference type="GO" id="GO:0005886">
    <property type="term" value="C:plasma membrane"/>
    <property type="evidence" value="ECO:0007669"/>
    <property type="project" value="UniProtKB-SubCell"/>
</dbReference>